<dbReference type="EMBL" id="VCQV01000013">
    <property type="protein sequence ID" value="TWP36190.1"/>
    <property type="molecule type" value="Genomic_DNA"/>
</dbReference>
<reference evidence="3 4" key="2">
    <citation type="submission" date="2019-08" db="EMBL/GenBank/DDBJ databases">
        <title>Jejuicoccus antrihumi gen. nov., sp. nov., a new member of the family Dermacoccaceae isolated from a cave.</title>
        <authorList>
            <person name="Schumann P."/>
            <person name="Kim I.S."/>
        </authorList>
    </citation>
    <scope>NUCLEOTIDE SEQUENCE [LARGE SCALE GENOMIC DNA]</scope>
    <source>
        <strain evidence="3 4">C5-26</strain>
    </source>
</reference>
<evidence type="ECO:0000256" key="2">
    <source>
        <dbReference type="SAM" id="SignalP"/>
    </source>
</evidence>
<gene>
    <name evidence="3" type="ORF">FGL98_10850</name>
</gene>
<feature type="chain" id="PRO_5038383695" evidence="2">
    <location>
        <begin position="38"/>
        <end position="274"/>
    </location>
</feature>
<feature type="region of interest" description="Disordered" evidence="1">
    <location>
        <begin position="146"/>
        <end position="176"/>
    </location>
</feature>
<dbReference type="SUPFAM" id="SSF53955">
    <property type="entry name" value="Lysozyme-like"/>
    <property type="match status" value="1"/>
</dbReference>
<sequence length="274" mass="27769">MSRPTGRHRVRRESGRRALRRPAVVATAAISAVSVSAAGYATASGSLTSSASSVSMRTGNQQANGAALGAADAGVAADAAAQLNAQNSAVAARAAAQGKTKSLLAKQRAQAAALRTRADKSAAAKRGSVARAKSAAAAKAKAAAAAKAEAKRTRDTQTVSRGGARPPANQTRAYGGSPQAIASSMLSSYGWGQDQMGCLTSLWNKESGWNVSASNGGSGAYGIPQSLPGSKMASAGADWRTNPATQIRWGLGYIQSVYGSPCSAWGHSQATNWY</sequence>
<feature type="region of interest" description="Disordered" evidence="1">
    <location>
        <begin position="1"/>
        <end position="20"/>
    </location>
</feature>
<feature type="signal peptide" evidence="2">
    <location>
        <begin position="1"/>
        <end position="37"/>
    </location>
</feature>
<keyword evidence="4" id="KW-1185">Reference proteome</keyword>
<feature type="compositionally biased region" description="Basic residues" evidence="1">
    <location>
        <begin position="1"/>
        <end position="11"/>
    </location>
</feature>
<keyword evidence="2" id="KW-0732">Signal</keyword>
<dbReference type="OrthoDB" id="9766277at2"/>
<protein>
    <submittedName>
        <fullName evidence="3">Lytic transglycosylase domain-containing protein</fullName>
    </submittedName>
</protein>
<dbReference type="InterPro" id="IPR023346">
    <property type="entry name" value="Lysozyme-like_dom_sf"/>
</dbReference>
<proteinExistence type="predicted"/>
<accession>A0A563E0X7</accession>
<dbReference type="AlphaFoldDB" id="A0A563E0X7"/>
<evidence type="ECO:0000313" key="4">
    <source>
        <dbReference type="Proteomes" id="UP000320244"/>
    </source>
</evidence>
<dbReference type="Proteomes" id="UP000320244">
    <property type="component" value="Unassembled WGS sequence"/>
</dbReference>
<reference evidence="3 4" key="1">
    <citation type="submission" date="2019-05" db="EMBL/GenBank/DDBJ databases">
        <authorList>
            <person name="Lee S.D."/>
        </authorList>
    </citation>
    <scope>NUCLEOTIDE SEQUENCE [LARGE SCALE GENOMIC DNA]</scope>
    <source>
        <strain evidence="3 4">C5-26</strain>
    </source>
</reference>
<name>A0A563E0X7_9MICO</name>
<evidence type="ECO:0000313" key="3">
    <source>
        <dbReference type="EMBL" id="TWP36190.1"/>
    </source>
</evidence>
<evidence type="ECO:0000256" key="1">
    <source>
        <dbReference type="SAM" id="MobiDB-lite"/>
    </source>
</evidence>
<comment type="caution">
    <text evidence="3">The sequence shown here is derived from an EMBL/GenBank/DDBJ whole genome shotgun (WGS) entry which is preliminary data.</text>
</comment>
<organism evidence="3 4">
    <name type="scientific">Leekyejoonella antrihumi</name>
    <dbReference type="NCBI Taxonomy" id="1660198"/>
    <lineage>
        <taxon>Bacteria</taxon>
        <taxon>Bacillati</taxon>
        <taxon>Actinomycetota</taxon>
        <taxon>Actinomycetes</taxon>
        <taxon>Micrococcales</taxon>
        <taxon>Dermacoccaceae</taxon>
        <taxon>Leekyejoonella</taxon>
    </lineage>
</organism>
<dbReference type="RefSeq" id="WP_146316785.1">
    <property type="nucleotide sequence ID" value="NZ_VCQV01000013.1"/>
</dbReference>